<evidence type="ECO:0000313" key="8">
    <source>
        <dbReference type="Proteomes" id="UP000588491"/>
    </source>
</evidence>
<evidence type="ECO:0000256" key="6">
    <source>
        <dbReference type="ARBA" id="ARBA00023136"/>
    </source>
</evidence>
<dbReference type="EMBL" id="JABBPK010000001">
    <property type="protein sequence ID" value="NMO79275.1"/>
    <property type="molecule type" value="Genomic_DNA"/>
</dbReference>
<comment type="similarity">
    <text evidence="2">Belongs to the CDP-glycerol glycerophosphotransferase family.</text>
</comment>
<dbReference type="PANTHER" id="PTHR37316:SF3">
    <property type="entry name" value="TEICHOIC ACID GLYCEROL-PHOSPHATE TRANSFERASE"/>
    <property type="match status" value="1"/>
</dbReference>
<dbReference type="GO" id="GO:0019350">
    <property type="term" value="P:teichoic acid biosynthetic process"/>
    <property type="evidence" value="ECO:0007669"/>
    <property type="project" value="UniProtKB-KW"/>
</dbReference>
<keyword evidence="3" id="KW-1003">Cell membrane</keyword>
<keyword evidence="6" id="KW-0472">Membrane</keyword>
<keyword evidence="4 7" id="KW-0808">Transferase</keyword>
<name>A0A7Y0KCP6_9BACI</name>
<dbReference type="InterPro" id="IPR051612">
    <property type="entry name" value="Teichoic_Acid_Biosynth"/>
</dbReference>
<dbReference type="Pfam" id="PF04464">
    <property type="entry name" value="Glyphos_transf"/>
    <property type="match status" value="1"/>
</dbReference>
<comment type="caution">
    <text evidence="7">The sequence shown here is derived from an EMBL/GenBank/DDBJ whole genome shotgun (WGS) entry which is preliminary data.</text>
</comment>
<gene>
    <name evidence="7" type="ORF">HHU08_20180</name>
</gene>
<comment type="subcellular location">
    <subcellularLocation>
        <location evidence="1">Cell membrane</location>
        <topology evidence="1">Peripheral membrane protein</topology>
    </subcellularLocation>
</comment>
<keyword evidence="8" id="KW-1185">Reference proteome</keyword>
<dbReference type="GO" id="GO:0005886">
    <property type="term" value="C:plasma membrane"/>
    <property type="evidence" value="ECO:0007669"/>
    <property type="project" value="UniProtKB-SubCell"/>
</dbReference>
<evidence type="ECO:0000313" key="7">
    <source>
        <dbReference type="EMBL" id="NMO79275.1"/>
    </source>
</evidence>
<dbReference type="InterPro" id="IPR043149">
    <property type="entry name" value="TagF_N"/>
</dbReference>
<dbReference type="AlphaFoldDB" id="A0A7Y0KCP6"/>
<dbReference type="SUPFAM" id="SSF53756">
    <property type="entry name" value="UDP-Glycosyltransferase/glycogen phosphorylase"/>
    <property type="match status" value="1"/>
</dbReference>
<dbReference type="Gene3D" id="3.40.50.11820">
    <property type="match status" value="1"/>
</dbReference>
<sequence length="683" mass="81884">METEMIISFDIKLNLLDGNKLLLQLNKRNNQGKKLVFPVKTKKIKNSHALMEAEIDLEKNKIFFSEIDVLDVYIIINNGKSESKYRLKSKNEPLEFKLYIYESLGKTVYPYTTNKYNLSFKTIRNGIIARVSEVHLDREGLLSFSGYVINTQQKNEINPKRYLVVTNHDSELMEEMPLRILDTKEFQKDYSLYYYSGEMFLPKYIQTDGLEFFRFYIKETYEKDTKIIEKYSPRVQVSPFEDISHEALIYIKGLKRKIIVKQTKSKKFLSTKIYVYNRRREWNSQIKIKLKKWKNKKMLKRIYKVLFKLTSMLPVKKNTVIFESFLGKQYSDNPRALYEYMKENYPNYKLYWSVDKRYLHNFEGKNVEVVKRFSIKWMFVMARANYWVSNSRLPLWIPKPRNTKYIQTWHGTPLKKLAADMDEVHMPGTDTIKYKENFLKESSKWDYLISPNSYSSEIFERAFDFRKKMIESGYPRNDVLYRDNSNEKIEELKVQFKLPSDKKIILYAPTWRDNQFYGRGKYKFNLELDLPLMREQLGDEYIVVLRMHYLVAENFDLTPYEGFAYDFSNYEDIRELYLISDFLVTDYSSVFFDYANLRKPMIFYVYDIEEYRDKLRGFYFDFEKKAPGPLVKTTKEVIGAIKVAELEGLSVDFENFYKRFCYLECGKSSERVWKEVLKGDINS</sequence>
<dbReference type="GO" id="GO:0047355">
    <property type="term" value="F:CDP-glycerol glycerophosphotransferase activity"/>
    <property type="evidence" value="ECO:0007669"/>
    <property type="project" value="InterPro"/>
</dbReference>
<dbReference type="Gene3D" id="3.40.50.12580">
    <property type="match status" value="1"/>
</dbReference>
<evidence type="ECO:0000256" key="4">
    <source>
        <dbReference type="ARBA" id="ARBA00022679"/>
    </source>
</evidence>
<proteinExistence type="inferred from homology"/>
<dbReference type="Proteomes" id="UP000588491">
    <property type="component" value="Unassembled WGS sequence"/>
</dbReference>
<evidence type="ECO:0000256" key="3">
    <source>
        <dbReference type="ARBA" id="ARBA00022475"/>
    </source>
</evidence>
<organism evidence="7 8">
    <name type="scientific">Niallia alba</name>
    <dbReference type="NCBI Taxonomy" id="2729105"/>
    <lineage>
        <taxon>Bacteria</taxon>
        <taxon>Bacillati</taxon>
        <taxon>Bacillota</taxon>
        <taxon>Bacilli</taxon>
        <taxon>Bacillales</taxon>
        <taxon>Bacillaceae</taxon>
        <taxon>Niallia</taxon>
    </lineage>
</organism>
<dbReference type="PANTHER" id="PTHR37316">
    <property type="entry name" value="TEICHOIC ACID GLYCEROL-PHOSPHATE PRIMASE"/>
    <property type="match status" value="1"/>
</dbReference>
<protein>
    <submittedName>
        <fullName evidence="7">CDP-glycerol glycerophosphotransferase family protein</fullName>
    </submittedName>
</protein>
<evidence type="ECO:0000256" key="2">
    <source>
        <dbReference type="ARBA" id="ARBA00010488"/>
    </source>
</evidence>
<evidence type="ECO:0000256" key="5">
    <source>
        <dbReference type="ARBA" id="ARBA00022944"/>
    </source>
</evidence>
<keyword evidence="5" id="KW-0777">Teichoic acid biosynthesis</keyword>
<reference evidence="7 8" key="1">
    <citation type="submission" date="2020-04" db="EMBL/GenBank/DDBJ databases">
        <title>Bacillus sp. UniB3 isolated from commercial digestive syrup.</title>
        <authorList>
            <person name="Thorat V."/>
            <person name="Kirdat K."/>
            <person name="Tiwarekar B."/>
            <person name="Yadav A."/>
        </authorList>
    </citation>
    <scope>NUCLEOTIDE SEQUENCE [LARGE SCALE GENOMIC DNA]</scope>
    <source>
        <strain evidence="7 8">UniB3</strain>
    </source>
</reference>
<accession>A0A7Y0KCP6</accession>
<evidence type="ECO:0000256" key="1">
    <source>
        <dbReference type="ARBA" id="ARBA00004202"/>
    </source>
</evidence>
<dbReference type="InterPro" id="IPR007554">
    <property type="entry name" value="Glycerophosphate_synth"/>
</dbReference>
<dbReference type="InterPro" id="IPR043148">
    <property type="entry name" value="TagF_C"/>
</dbReference>